<gene>
    <name evidence="5" type="ORF">VK792_18110</name>
</gene>
<dbReference type="PANTHER" id="PTHR38340">
    <property type="entry name" value="S-LAYER PROTEIN"/>
    <property type="match status" value="1"/>
</dbReference>
<dbReference type="InterPro" id="IPR050557">
    <property type="entry name" value="RTX_toxin/Mannuronan_C5-epim"/>
</dbReference>
<dbReference type="Pfam" id="PF00353">
    <property type="entry name" value="HemolysinCabind"/>
    <property type="match status" value="4"/>
</dbReference>
<dbReference type="Pfam" id="PF13946">
    <property type="entry name" value="DUF4214"/>
    <property type="match status" value="2"/>
</dbReference>
<sequence length="1930" mass="205802">MSTDIFLSFSGGEIPVIGDSSDPDHKASFDVVSVDFTLYTDFADNKSSQTTIEPLLIEIAGMKPGGILLQDALLRETSFKEAQLTFVADGAQNGSAERVLQNYSLSGAQVLAMGVSQTGNTMLAVSFDSLKIETIGYSDLGAVESKMTREVEFIIDDSAIRQDTTVGSQRGSDYGPEVDFDAYLKLGNVAGGSENSLHKGEFELVDMDFGLARVDNSATPIEPVYVEFDPQDVGLVQVLNAVLLGTSQTADFSQVKRDVNSEEEQVIQTITPDAVLATSFVRDDDHATRVGFTFLTALEAKLQSIEPGNDITVDYSYTSKNPELAGSPRADGISGLGQGVQSSDRYFLQITDIPNVNHDQVLRREFAFELSGFGFGVEALSDFNEFGVPVSGRVPKFTTLTVDFLDDEIEFAQVLQALSKDTEFGGVTITRSTFDEVPLETVELAGAAVEGLFLQNDLAPRVTFDFEAIQYQSYKLSEELRTSAVADRSKWSVYQNKAAFEAEDDPVGFSGLLMTSDGLIPRELRDDSSSDYFLKLGDIDGESVSKFFVGAFDAVGYEFDLMRALVYGDGPSQLIMPFSVDLEPSDPGIINLMASAVGGKLPTSLEFTATREASLEGFFDLRVRLDQPFILGVDTSSSTATRVNFGYSGGTLEFGETDNKGAFTSQEMSFGKFVSYSSKTSMTFLSGVATGFDRPDQSSIAQEPGLIFMEVTDAKLGPFVGAVTNKEHLDDFQVGNVDFDLARTLDVSETDSTGDGLPDTTTIDYSRGLDRTISVDLRPGQKGNLALMDAMVSGAVLDNVKITRYLDGRLGELSQNLQTIDMSEVSVIDISMTSDTYTRVTFAFQDATIEQERAGEGGQTARTETVDIKADTFGQQNPGQIAAPSTTPRIGSDVLLRSFLDFQHEDITGTSADKLHQDQFELFDWNLDLAALYDIGQVGQTGVDLAPLTVRLPAFSPGLVKLMEVTQNGEAIPGMTLSVAISTGNGGFADFDVFDFNNVTLIGVNQRDDEIELALGYSLMTRKLRDMTQQGEFTDFRQTLDFGTDDVVNGDLGDNVLKGGKGQDTLFGDDGDDDVDGGADNDKIEAGSGRGNDTYNGGDGVDTITYTSTSAGIVVNLDLGTASGPEIDTDQIAGVENIVAGDGADDLTGSADPNRIEGGLGDDTLLGLGGNDTLIGGAGNDSLSGGGGDDSLTGGSDADTFVVELGMGHDTITDFDVTQDRLDVSALSEQELGAVTIGQTAAGDRTVTLSDGSSITLTGVPLNYAPTGALTLSGTARQDETLTADPSTIADADGLGTFAVEWLRNGTPIAGALDMTYQLTGDDVGNVIRARVTYTDGFGTFETVTSLPTDPVESLNNPVAGHPVLTGQPTQGFVLNADTTGISDTGGLGEFHYLWLRGDAEIAEANGQSYLLTQADVGFQIRVEVSYVDGFGDDEATTSAPTMPVANVNDPVEGLPVIDTIAPRVGAFLAVDPLGLSDPDGLGQFGYQWLRDGADIVGATGATYRVVAEDLNARLSVRVGYADGFGAEEGATSAPTMRVLPERLTVSGSSGDDVLIGTDAGEIFFGFAGNDTILADGMQARFFDYHPNNYPEMVFRLYQAGLGREPDRPGLLDWMTKLDAGYINELGLARSIVNSAEFSSVYGPLEDAAFIQLLYQNVLGRDADPGGLQNWLEQMTVVGQTRAQVLLGFSQSPEFITSTAGAAAQYILETDPAVWSDDVFRLFHATLARDPDLGGFLDWTAQLSTGVPLLTVMAGFVNSAEFQATYGNLTDTAFVDLLYQNVLGRGADAGGLAHWLGELGGGASRSQVVFGFSQSAEFVAQQAEPLEAWMRSLSGDDLLSGGTGVQRLAGGIGPDTFMFSSAEPTFTTILDLEPWDTLWFSGFGYASAADAITRMSQRDNNVAFYDPDHGVSATLLGWQLDQIDEDMILV</sequence>
<dbReference type="InterPro" id="IPR018511">
    <property type="entry name" value="Hemolysin-typ_Ca-bd_CS"/>
</dbReference>
<proteinExistence type="predicted"/>
<dbReference type="Gene3D" id="2.150.10.10">
    <property type="entry name" value="Serralysin-like metalloprotease, C-terminal"/>
    <property type="match status" value="2"/>
</dbReference>
<dbReference type="PROSITE" id="PS00330">
    <property type="entry name" value="HEMOLYSIN_CALCIUM"/>
    <property type="match status" value="3"/>
</dbReference>
<evidence type="ECO:0000313" key="5">
    <source>
        <dbReference type="EMBL" id="MEC3863211.1"/>
    </source>
</evidence>
<dbReference type="Gene3D" id="2.30.110.20">
    <property type="entry name" value="Hcp1-like"/>
    <property type="match status" value="1"/>
</dbReference>
<feature type="domain" description="DUF4214" evidence="4">
    <location>
        <begin position="1754"/>
        <end position="1821"/>
    </location>
</feature>
<protein>
    <submittedName>
        <fullName evidence="5">DUF4214 domain-containing protein</fullName>
    </submittedName>
</protein>
<organism evidence="5 6">
    <name type="scientific">Mesobacterium hydrothermale</name>
    <dbReference type="NCBI Taxonomy" id="3111907"/>
    <lineage>
        <taxon>Bacteria</taxon>
        <taxon>Pseudomonadati</taxon>
        <taxon>Pseudomonadota</taxon>
        <taxon>Alphaproteobacteria</taxon>
        <taxon>Rhodobacterales</taxon>
        <taxon>Roseobacteraceae</taxon>
        <taxon>Mesobacterium</taxon>
    </lineage>
</organism>
<feature type="compositionally biased region" description="Acidic residues" evidence="3">
    <location>
        <begin position="1067"/>
        <end position="1079"/>
    </location>
</feature>
<name>A0ABU6HMY1_9RHOB</name>
<comment type="caution">
    <text evidence="5">The sequence shown here is derived from an EMBL/GenBank/DDBJ whole genome shotgun (WGS) entry which is preliminary data.</text>
</comment>
<comment type="subcellular location">
    <subcellularLocation>
        <location evidence="1">Secreted</location>
    </subcellularLocation>
</comment>
<dbReference type="Gene3D" id="1.10.3130.20">
    <property type="entry name" value="Phycobilisome linker domain"/>
    <property type="match status" value="2"/>
</dbReference>
<dbReference type="PANTHER" id="PTHR38340:SF1">
    <property type="entry name" value="S-LAYER PROTEIN"/>
    <property type="match status" value="1"/>
</dbReference>
<evidence type="ECO:0000313" key="6">
    <source>
        <dbReference type="Proteomes" id="UP001348149"/>
    </source>
</evidence>
<dbReference type="EMBL" id="JAYLLH010000042">
    <property type="protein sequence ID" value="MEC3863211.1"/>
    <property type="molecule type" value="Genomic_DNA"/>
</dbReference>
<dbReference type="PRINTS" id="PR00313">
    <property type="entry name" value="CABNDNGRPT"/>
</dbReference>
<keyword evidence="2" id="KW-0964">Secreted</keyword>
<dbReference type="RefSeq" id="WP_326299280.1">
    <property type="nucleotide sequence ID" value="NZ_JAYLLH010000042.1"/>
</dbReference>
<accession>A0ABU6HMY1</accession>
<dbReference type="InterPro" id="IPR038255">
    <property type="entry name" value="PBS_linker_sf"/>
</dbReference>
<dbReference type="SUPFAM" id="SSF51120">
    <property type="entry name" value="beta-Roll"/>
    <property type="match status" value="2"/>
</dbReference>
<dbReference type="Gene3D" id="2.60.40.2700">
    <property type="match status" value="3"/>
</dbReference>
<dbReference type="InterPro" id="IPR001343">
    <property type="entry name" value="Hemolysn_Ca-bd"/>
</dbReference>
<keyword evidence="6" id="KW-1185">Reference proteome</keyword>
<feature type="domain" description="DUF4214" evidence="4">
    <location>
        <begin position="1629"/>
        <end position="1697"/>
    </location>
</feature>
<reference evidence="5 6" key="1">
    <citation type="submission" date="2024-01" db="EMBL/GenBank/DDBJ databases">
        <title>Mesobacterium rodlantinim sp. nov., isolated from shallow sea hydrothermal systems off Kueishantao Island.</title>
        <authorList>
            <person name="Su Z."/>
            <person name="Tang K."/>
        </authorList>
    </citation>
    <scope>NUCLEOTIDE SEQUENCE [LARGE SCALE GENOMIC DNA]</scope>
    <source>
        <strain evidence="5 6">TK19101</strain>
    </source>
</reference>
<evidence type="ECO:0000259" key="4">
    <source>
        <dbReference type="Pfam" id="PF13946"/>
    </source>
</evidence>
<dbReference type="Proteomes" id="UP001348149">
    <property type="component" value="Unassembled WGS sequence"/>
</dbReference>
<dbReference type="InterPro" id="IPR011049">
    <property type="entry name" value="Serralysin-like_metalloprot_C"/>
</dbReference>
<evidence type="ECO:0000256" key="2">
    <source>
        <dbReference type="ARBA" id="ARBA00022525"/>
    </source>
</evidence>
<evidence type="ECO:0000256" key="1">
    <source>
        <dbReference type="ARBA" id="ARBA00004613"/>
    </source>
</evidence>
<dbReference type="InterPro" id="IPR036624">
    <property type="entry name" value="Hcp1-lik_sf"/>
</dbReference>
<evidence type="ECO:0000256" key="3">
    <source>
        <dbReference type="SAM" id="MobiDB-lite"/>
    </source>
</evidence>
<dbReference type="InterPro" id="IPR025282">
    <property type="entry name" value="DUF4214"/>
</dbReference>
<feature type="region of interest" description="Disordered" evidence="3">
    <location>
        <begin position="1067"/>
        <end position="1096"/>
    </location>
</feature>